<reference evidence="2" key="1">
    <citation type="submission" date="2016-08" db="EMBL/GenBank/DDBJ databases">
        <authorList>
            <person name="Varghese N."/>
            <person name="Submissions Spin"/>
        </authorList>
    </citation>
    <scope>NUCLEOTIDE SEQUENCE [LARGE SCALE GENOMIC DNA]</scope>
    <source>
        <strain evidence="2">REICA_082</strain>
    </source>
</reference>
<dbReference type="EMBL" id="FMAY01000001">
    <property type="protein sequence ID" value="SCB72471.1"/>
    <property type="molecule type" value="Genomic_DNA"/>
</dbReference>
<gene>
    <name evidence="1" type="ORF">GA0061071_10155</name>
</gene>
<dbReference type="AlphaFoldDB" id="A0A1C3YQX4"/>
<dbReference type="RefSeq" id="WP_088237985.1">
    <property type="nucleotide sequence ID" value="NZ_FMAY01000001.1"/>
</dbReference>
<organism evidence="1 2">
    <name type="scientific">Kosakonia oryzendophytica</name>
    <dbReference type="NCBI Taxonomy" id="1005665"/>
    <lineage>
        <taxon>Bacteria</taxon>
        <taxon>Pseudomonadati</taxon>
        <taxon>Pseudomonadota</taxon>
        <taxon>Gammaproteobacteria</taxon>
        <taxon>Enterobacterales</taxon>
        <taxon>Enterobacteriaceae</taxon>
        <taxon>Kosakonia</taxon>
    </lineage>
</organism>
<dbReference type="OrthoDB" id="9796786at2"/>
<sequence>MKNSEFVTEKMREFMQRGDMGAASFHELLSDMQRHPWYQSQLQRLEQLRQPESRANPFVGSLCADSNAQAIVESLRCYLAVDEEPKHVDSESYFECLVQHIRALGIRVVKPDQEGIPQRPGEDPQGMVIAFATAPCIVVHPDATPEVRALRVLHMLCLMGLGLSGIYYDDDTGIGQEAALCHAVATGFLAQERAGWGGAKEQA</sequence>
<name>A0A1C3YQX4_9ENTR</name>
<evidence type="ECO:0000313" key="2">
    <source>
        <dbReference type="Proteomes" id="UP000198975"/>
    </source>
</evidence>
<accession>A0A1C3YQX4</accession>
<dbReference type="Proteomes" id="UP000198975">
    <property type="component" value="Unassembled WGS sequence"/>
</dbReference>
<keyword evidence="2" id="KW-1185">Reference proteome</keyword>
<evidence type="ECO:0000313" key="1">
    <source>
        <dbReference type="EMBL" id="SCB72471.1"/>
    </source>
</evidence>
<proteinExistence type="predicted"/>
<protein>
    <submittedName>
        <fullName evidence="1">Uncharacterized protein</fullName>
    </submittedName>
</protein>